<organism evidence="8 9">
    <name type="scientific">Bosea eneae</name>
    <dbReference type="NCBI Taxonomy" id="151454"/>
    <lineage>
        <taxon>Bacteria</taxon>
        <taxon>Pseudomonadati</taxon>
        <taxon>Pseudomonadota</taxon>
        <taxon>Alphaproteobacteria</taxon>
        <taxon>Hyphomicrobiales</taxon>
        <taxon>Boseaceae</taxon>
        <taxon>Bosea</taxon>
    </lineage>
</organism>
<protein>
    <submittedName>
        <fullName evidence="8">GlsB/YeaQ/YmgE family stress response membrane protein</fullName>
    </submittedName>
</protein>
<dbReference type="InterPro" id="IPR007341">
    <property type="entry name" value="Transgly_assoc"/>
</dbReference>
<evidence type="ECO:0000313" key="9">
    <source>
        <dbReference type="Proteomes" id="UP001596053"/>
    </source>
</evidence>
<reference evidence="9" key="1">
    <citation type="journal article" date="2019" name="Int. J. Syst. Evol. Microbiol.">
        <title>The Global Catalogue of Microorganisms (GCM) 10K type strain sequencing project: providing services to taxonomists for standard genome sequencing and annotation.</title>
        <authorList>
            <consortium name="The Broad Institute Genomics Platform"/>
            <consortium name="The Broad Institute Genome Sequencing Center for Infectious Disease"/>
            <person name="Wu L."/>
            <person name="Ma J."/>
        </authorList>
    </citation>
    <scope>NUCLEOTIDE SEQUENCE [LARGE SCALE GENOMIC DNA]</scope>
    <source>
        <strain evidence="9">NCAIM B.01391</strain>
    </source>
</reference>
<keyword evidence="6 7" id="KW-0472">Membrane</keyword>
<dbReference type="EMBL" id="JBHSLW010000009">
    <property type="protein sequence ID" value="MFC5419218.1"/>
    <property type="molecule type" value="Genomic_DNA"/>
</dbReference>
<keyword evidence="3" id="KW-1003">Cell membrane</keyword>
<comment type="subcellular location">
    <subcellularLocation>
        <location evidence="1">Cell membrane</location>
        <topology evidence="1">Multi-pass membrane protein</topology>
    </subcellularLocation>
</comment>
<evidence type="ECO:0000313" key="8">
    <source>
        <dbReference type="EMBL" id="MFC5419218.1"/>
    </source>
</evidence>
<evidence type="ECO:0000256" key="4">
    <source>
        <dbReference type="ARBA" id="ARBA00022692"/>
    </source>
</evidence>
<proteinExistence type="inferred from homology"/>
<evidence type="ECO:0000256" key="7">
    <source>
        <dbReference type="SAM" id="Phobius"/>
    </source>
</evidence>
<keyword evidence="4 7" id="KW-0812">Transmembrane</keyword>
<dbReference type="PANTHER" id="PTHR33884">
    <property type="entry name" value="UPF0410 PROTEIN YMGE"/>
    <property type="match status" value="1"/>
</dbReference>
<dbReference type="Pfam" id="PF04226">
    <property type="entry name" value="Transgly_assoc"/>
    <property type="match status" value="1"/>
</dbReference>
<feature type="transmembrane region" description="Helical" evidence="7">
    <location>
        <begin position="6"/>
        <end position="25"/>
    </location>
</feature>
<keyword evidence="9" id="KW-1185">Reference proteome</keyword>
<comment type="similarity">
    <text evidence="2">Belongs to the UPF0410 family.</text>
</comment>
<comment type="caution">
    <text evidence="8">The sequence shown here is derived from an EMBL/GenBank/DDBJ whole genome shotgun (WGS) entry which is preliminary data.</text>
</comment>
<evidence type="ECO:0000256" key="2">
    <source>
        <dbReference type="ARBA" id="ARBA00011006"/>
    </source>
</evidence>
<gene>
    <name evidence="8" type="ORF">ACFPOB_06525</name>
</gene>
<evidence type="ECO:0000256" key="3">
    <source>
        <dbReference type="ARBA" id="ARBA00022475"/>
    </source>
</evidence>
<name>A0ABW0ILQ6_9HYPH</name>
<accession>A0ABW0ILQ6</accession>
<evidence type="ECO:0000256" key="1">
    <source>
        <dbReference type="ARBA" id="ARBA00004651"/>
    </source>
</evidence>
<feature type="transmembrane region" description="Helical" evidence="7">
    <location>
        <begin position="32"/>
        <end position="54"/>
    </location>
</feature>
<evidence type="ECO:0000256" key="6">
    <source>
        <dbReference type="ARBA" id="ARBA00023136"/>
    </source>
</evidence>
<dbReference type="PANTHER" id="PTHR33884:SF3">
    <property type="entry name" value="UPF0410 PROTEIN YMGE"/>
    <property type="match status" value="1"/>
</dbReference>
<sequence>MDLRAILVAIAIGAVAGWLASIVMGGGGLIRYIITGLIGAFVGSFLLSALGINLGIGNPLISQIVTATIGAIVVVFLARLIA</sequence>
<dbReference type="RefSeq" id="WP_092153861.1">
    <property type="nucleotide sequence ID" value="NZ_JBHSLW010000009.1"/>
</dbReference>
<evidence type="ECO:0000256" key="5">
    <source>
        <dbReference type="ARBA" id="ARBA00022989"/>
    </source>
</evidence>
<keyword evidence="5 7" id="KW-1133">Transmembrane helix</keyword>
<feature type="transmembrane region" description="Helical" evidence="7">
    <location>
        <begin position="60"/>
        <end position="81"/>
    </location>
</feature>
<dbReference type="Proteomes" id="UP001596053">
    <property type="component" value="Unassembled WGS sequence"/>
</dbReference>